<evidence type="ECO:0000313" key="4">
    <source>
        <dbReference type="Proteomes" id="UP000255165"/>
    </source>
</evidence>
<dbReference type="AlphaFoldDB" id="A0A370P0Q9"/>
<dbReference type="PIRSF" id="PIRSF017082">
    <property type="entry name" value="YflP"/>
    <property type="match status" value="1"/>
</dbReference>
<dbReference type="InterPro" id="IPR005064">
    <property type="entry name" value="BUG"/>
</dbReference>
<dbReference type="Pfam" id="PF03401">
    <property type="entry name" value="TctC"/>
    <property type="match status" value="1"/>
</dbReference>
<dbReference type="Proteomes" id="UP000255165">
    <property type="component" value="Unassembled WGS sequence"/>
</dbReference>
<feature type="signal peptide" evidence="2">
    <location>
        <begin position="1"/>
        <end position="26"/>
    </location>
</feature>
<dbReference type="PANTHER" id="PTHR42928">
    <property type="entry name" value="TRICARBOXYLATE-BINDING PROTEIN"/>
    <property type="match status" value="1"/>
</dbReference>
<dbReference type="EMBL" id="QKWJ01000004">
    <property type="protein sequence ID" value="RDK11365.1"/>
    <property type="molecule type" value="Genomic_DNA"/>
</dbReference>
<comment type="similarity">
    <text evidence="1">Belongs to the UPF0065 (bug) family.</text>
</comment>
<keyword evidence="4" id="KW-1185">Reference proteome</keyword>
<protein>
    <submittedName>
        <fullName evidence="3">Tripartite tricarboxylate transporter substrate binding protein BugD</fullName>
    </submittedName>
</protein>
<evidence type="ECO:0000313" key="3">
    <source>
        <dbReference type="EMBL" id="RDK11365.1"/>
    </source>
</evidence>
<proteinExistence type="inferred from homology"/>
<dbReference type="CDD" id="cd13576">
    <property type="entry name" value="PBP2_BugD_Asp"/>
    <property type="match status" value="1"/>
</dbReference>
<sequence>MSPISKLAACAALVLATAAAATPASAQAWPNKPITWIVPFAAGGPTDALARTIAERVSREVGQSIIIDNSPGAGGTVGAAKAARAPADGYTMLVGHMGYMGAAPALYKKLPYDPVKDFAPVFRFPDTPMVLMVRRDHPAKDVRALVEYGKKNPGKLNLSNAGMGSTSHLVAALFAASAGVQVSLVPYKGAGPALIDVIGGQVDGMFDQTNTALPQITESKVRPLAVTSATRVAQLKDVPTLAESGLPGFEASTWYGIYAPKGTPPAVIDKMQQAYLKVMSDKAFTGKMTAQAIQMLPPEQYTAAALGRHTQSEVTRWKAVAAKANISLD</sequence>
<dbReference type="InterPro" id="IPR042100">
    <property type="entry name" value="Bug_dom1"/>
</dbReference>
<evidence type="ECO:0000256" key="2">
    <source>
        <dbReference type="SAM" id="SignalP"/>
    </source>
</evidence>
<evidence type="ECO:0000256" key="1">
    <source>
        <dbReference type="ARBA" id="ARBA00006987"/>
    </source>
</evidence>
<gene>
    <name evidence="3" type="ORF">DN412_05980</name>
</gene>
<feature type="chain" id="PRO_5016885463" evidence="2">
    <location>
        <begin position="27"/>
        <end position="329"/>
    </location>
</feature>
<organism evidence="3 4">
    <name type="scientific">Cupriavidus lacunae</name>
    <dbReference type="NCBI Taxonomy" id="2666307"/>
    <lineage>
        <taxon>Bacteria</taxon>
        <taxon>Pseudomonadati</taxon>
        <taxon>Pseudomonadota</taxon>
        <taxon>Betaproteobacteria</taxon>
        <taxon>Burkholderiales</taxon>
        <taxon>Burkholderiaceae</taxon>
        <taxon>Cupriavidus</taxon>
    </lineage>
</organism>
<reference evidence="4" key="1">
    <citation type="submission" date="2018-06" db="EMBL/GenBank/DDBJ databases">
        <authorList>
            <person name="Feng T."/>
            <person name="Jeon C.O."/>
        </authorList>
    </citation>
    <scope>NUCLEOTIDE SEQUENCE [LARGE SCALE GENOMIC DNA]</scope>
    <source>
        <strain evidence="4">S23</strain>
    </source>
</reference>
<accession>A0A370P0Q9</accession>
<keyword evidence="2" id="KW-0732">Signal</keyword>
<dbReference type="Gene3D" id="3.40.190.150">
    <property type="entry name" value="Bordetella uptake gene, domain 1"/>
    <property type="match status" value="1"/>
</dbReference>
<dbReference type="RefSeq" id="WP_115013660.1">
    <property type="nucleotide sequence ID" value="NZ_QKWJ01000004.1"/>
</dbReference>
<dbReference type="SUPFAM" id="SSF53850">
    <property type="entry name" value="Periplasmic binding protein-like II"/>
    <property type="match status" value="1"/>
</dbReference>
<name>A0A370P0Q9_9BURK</name>
<comment type="caution">
    <text evidence="3">The sequence shown here is derived from an EMBL/GenBank/DDBJ whole genome shotgun (WGS) entry which is preliminary data.</text>
</comment>
<dbReference type="Gene3D" id="3.40.190.10">
    <property type="entry name" value="Periplasmic binding protein-like II"/>
    <property type="match status" value="1"/>
</dbReference>
<dbReference type="PANTHER" id="PTHR42928:SF5">
    <property type="entry name" value="BLR1237 PROTEIN"/>
    <property type="match status" value="1"/>
</dbReference>